<dbReference type="GO" id="GO:0034038">
    <property type="term" value="F:deoxyhypusine synthase activity"/>
    <property type="evidence" value="ECO:0007669"/>
    <property type="project" value="TreeGrafter"/>
</dbReference>
<dbReference type="EMBL" id="RCOR01000037">
    <property type="protein sequence ID" value="RSN68035.1"/>
    <property type="molecule type" value="Genomic_DNA"/>
</dbReference>
<dbReference type="InterPro" id="IPR029035">
    <property type="entry name" value="DHS-like_NAD/FAD-binding_dom"/>
</dbReference>
<dbReference type="Gene3D" id="3.40.910.10">
    <property type="entry name" value="Deoxyhypusine synthase"/>
    <property type="match status" value="1"/>
</dbReference>
<evidence type="ECO:0000313" key="4">
    <source>
        <dbReference type="Proteomes" id="UP000278149"/>
    </source>
</evidence>
<dbReference type="PANTHER" id="PTHR11703">
    <property type="entry name" value="DEOXYHYPUSINE SYNTHASE"/>
    <property type="match status" value="1"/>
</dbReference>
<evidence type="ECO:0000256" key="1">
    <source>
        <dbReference type="ARBA" id="ARBA00009892"/>
    </source>
</evidence>
<proteinExistence type="inferred from homology"/>
<dbReference type="Proteomes" id="UP000278149">
    <property type="component" value="Unassembled WGS sequence"/>
</dbReference>
<keyword evidence="2" id="KW-0520">NAD</keyword>
<dbReference type="InterPro" id="IPR002773">
    <property type="entry name" value="Deoxyhypusine_synthase"/>
</dbReference>
<dbReference type="FunFam" id="3.40.910.10:FF:000010">
    <property type="entry name" value="Deoxyhypusine synthase"/>
    <property type="match status" value="1"/>
</dbReference>
<dbReference type="GeneID" id="6093789"/>
<dbReference type="GO" id="GO:0005737">
    <property type="term" value="C:cytoplasm"/>
    <property type="evidence" value="ECO:0007669"/>
    <property type="project" value="TreeGrafter"/>
</dbReference>
<dbReference type="SUPFAM" id="SSF52467">
    <property type="entry name" value="DHS-like NAD/FAD-binding domain"/>
    <property type="match status" value="1"/>
</dbReference>
<comment type="similarity">
    <text evidence="1">Belongs to the deoxyhypusine synthase family.</text>
</comment>
<dbReference type="RefSeq" id="WP_012309155.1">
    <property type="nucleotide sequence ID" value="NZ_RCOR01000037.1"/>
</dbReference>
<sequence>MEYVKDIVWKPGMGVRELVESLGSIGFQATELYKAAEIFFKMKREGAKVILTFTSNMGTSGLRGLFAQLVKLGIVDALITTVGAIEEDVMKALGERFYIHRFSADDVELHELGMNRVGNILISNDSYARFEAFITRFIDELEVRKLTVSDFLRELGLRLSDENSFLYQAARRGVPVFCPAITDGALGFHLFMARERHPDFELDVIGDFGKMVLMLGQEDRKGVIALGGGVSKHHAILMTLLSGGADYAIYITTSTQFSGSMSGATTSEAKSWGKIKDDSDSVTVIGDATILFPLIAFYTIERLREEGLLG</sequence>
<name>A0A429G2Q3_9CREN</name>
<reference evidence="3 4" key="1">
    <citation type="submission" date="2018-10" db="EMBL/GenBank/DDBJ databases">
        <title>Co-occurring genomic capacity for anaerobic methane metabolism and dissimilatory sulfite reduction discovered in the Korarchaeota.</title>
        <authorList>
            <person name="Mckay L.J."/>
            <person name="Dlakic M."/>
            <person name="Fields M.W."/>
            <person name="Delmont T.O."/>
            <person name="Eren A.M."/>
            <person name="Jay Z.J."/>
            <person name="Klingelsmith K.B."/>
            <person name="Rusch D.B."/>
            <person name="Inskeep W.P."/>
        </authorList>
    </citation>
    <scope>NUCLEOTIDE SEQUENCE [LARGE SCALE GENOMIC DNA]</scope>
    <source>
        <strain evidence="3 4">WS</strain>
    </source>
</reference>
<protein>
    <submittedName>
        <fullName evidence="3">Deoxyhypusine synthase</fullName>
    </submittedName>
</protein>
<dbReference type="AlphaFoldDB" id="A0A429G2Q3"/>
<accession>A0A429G2Q3</accession>
<dbReference type="InterPro" id="IPR036982">
    <property type="entry name" value="Deoxyhypusine_synthase_sf"/>
</dbReference>
<evidence type="ECO:0000256" key="2">
    <source>
        <dbReference type="ARBA" id="ARBA00023027"/>
    </source>
</evidence>
<dbReference type="Pfam" id="PF01916">
    <property type="entry name" value="DS"/>
    <property type="match status" value="1"/>
</dbReference>
<dbReference type="PANTHER" id="PTHR11703:SF0">
    <property type="entry name" value="DEOXYHYPUSINE SYNTHASE"/>
    <property type="match status" value="1"/>
</dbReference>
<organism evidence="3 4">
    <name type="scientific">Candidatus Korarchaeum cryptofilum</name>
    <dbReference type="NCBI Taxonomy" id="498846"/>
    <lineage>
        <taxon>Archaea</taxon>
        <taxon>Thermoproteota</taxon>
        <taxon>Candidatus Korarchaeia</taxon>
        <taxon>Candidatus Korarchaeales</taxon>
        <taxon>Candidatus Korarchaeaceae</taxon>
        <taxon>Candidatus Korarchaeum</taxon>
    </lineage>
</organism>
<dbReference type="OMA" id="HSIINAN"/>
<evidence type="ECO:0000313" key="3">
    <source>
        <dbReference type="EMBL" id="RSN68035.1"/>
    </source>
</evidence>
<comment type="caution">
    <text evidence="3">The sequence shown here is derived from an EMBL/GenBank/DDBJ whole genome shotgun (WGS) entry which is preliminary data.</text>
</comment>
<gene>
    <name evidence="3" type="ORF">D9Q81_07060</name>
</gene>